<reference evidence="4" key="1">
    <citation type="journal article" date="2017" name="Nat. Microbiol.">
        <title>Global analysis of biosynthetic gene clusters reveals vast potential of secondary metabolite production in Penicillium species.</title>
        <authorList>
            <person name="Nielsen J.C."/>
            <person name="Grijseels S."/>
            <person name="Prigent S."/>
            <person name="Ji B."/>
            <person name="Dainat J."/>
            <person name="Nielsen K.F."/>
            <person name="Frisvad J.C."/>
            <person name="Workman M."/>
            <person name="Nielsen J."/>
        </authorList>
    </citation>
    <scope>NUCLEOTIDE SEQUENCE [LARGE SCALE GENOMIC DNA]</scope>
    <source>
        <strain evidence="4">IBT 29486</strain>
    </source>
</reference>
<keyword evidence="4" id="KW-1185">Reference proteome</keyword>
<accession>A0A1V6REQ2</accession>
<evidence type="ECO:0008006" key="5">
    <source>
        <dbReference type="Google" id="ProtNLM"/>
    </source>
</evidence>
<dbReference type="GO" id="GO:0019290">
    <property type="term" value="P:siderophore biosynthetic process"/>
    <property type="evidence" value="ECO:0007669"/>
    <property type="project" value="InterPro"/>
</dbReference>
<dbReference type="PANTHER" id="PTHR34384:SF5">
    <property type="entry name" value="L-2,3-DIAMINOPROPANOATE--CITRATE LIGASE"/>
    <property type="match status" value="1"/>
</dbReference>
<feature type="domain" description="Aerobactin siderophore biosynthesis IucA/IucC-like C-terminal" evidence="2">
    <location>
        <begin position="397"/>
        <end position="553"/>
    </location>
</feature>
<dbReference type="PANTHER" id="PTHR34384">
    <property type="entry name" value="L-2,3-DIAMINOPROPANOATE--CITRATE LIGASE"/>
    <property type="match status" value="1"/>
</dbReference>
<protein>
    <recommendedName>
        <fullName evidence="5">Aerobactin siderophore biosynthesis IucA/IucC N-terminal domain-containing protein</fullName>
    </recommendedName>
</protein>
<dbReference type="GO" id="GO:0016881">
    <property type="term" value="F:acid-amino acid ligase activity"/>
    <property type="evidence" value="ECO:0007669"/>
    <property type="project" value="UniProtKB-ARBA"/>
</dbReference>
<name>A0A1V6REQ2_9EURO</name>
<dbReference type="STRING" id="29845.A0A1V6REQ2"/>
<dbReference type="Proteomes" id="UP000191518">
    <property type="component" value="Unassembled WGS sequence"/>
</dbReference>
<dbReference type="AlphaFoldDB" id="A0A1V6REQ2"/>
<comment type="caution">
    <text evidence="3">The sequence shown here is derived from an EMBL/GenBank/DDBJ whole genome shotgun (WGS) entry which is preliminary data.</text>
</comment>
<evidence type="ECO:0000313" key="4">
    <source>
        <dbReference type="Proteomes" id="UP000191518"/>
    </source>
</evidence>
<dbReference type="InterPro" id="IPR022770">
    <property type="entry name" value="IucA/IucC-like_C"/>
</dbReference>
<evidence type="ECO:0000259" key="2">
    <source>
        <dbReference type="Pfam" id="PF06276"/>
    </source>
</evidence>
<evidence type="ECO:0000259" key="1">
    <source>
        <dbReference type="Pfam" id="PF04183"/>
    </source>
</evidence>
<feature type="domain" description="Aerobactin siderophore biosynthesis IucA/IucC N-terminal" evidence="1">
    <location>
        <begin position="259"/>
        <end position="371"/>
    </location>
</feature>
<sequence length="587" mass="66597">MTATSRKNRAGFETTSRLLAQVVNEGLATARVKTSGNMHQEYLILTSHQESFENPERWVKAGLLPDTHYELRDGQVISLVRPGNLKPLISIGTFSMETEVLEPEVIFEHMRPWLLNVADESLLQEIGRELKNSSDNQEKWLEISECMERALNFDSSSIEWERAMVFGHPSHPYHRLCYAQVPLKPHSPNDLPGMLTPSIAFVSVLRIDMHLSGLFEETLAPLLRTLDIPNPSDDRLVVPCLVQQLPAIKTYFPSAVVVKTTKECADAQTSMRTLTIRPELGFPYHIKLSLACNITSALRTITPWSTMGGPVFSELLERFLPPDMWVFREIGSITGNQPDFNQAKHFSCILRDDLERKAQANDETLVLAAVLAQHPPETNTSYAEILYNLDDLQKKKNWFRKYTACLFKLTIPPLLDYGIALEAHGQNLVVRICRQTGDIKGFAVRDFGGIRLHVPTLQEYGVGLDAIPSGSAVLTNSLHNAWSKVHHSMLQNHIGFLLSALGLEQQGGWTIVREELANVLNPDENKRGLKLYDFFVADTMPFKCFLMMRMEGKYRDYVERELPNIVAMNSPRWKEILKTYQPRLHHA</sequence>
<organism evidence="3 4">
    <name type="scientific">Penicillium vulpinum</name>
    <dbReference type="NCBI Taxonomy" id="29845"/>
    <lineage>
        <taxon>Eukaryota</taxon>
        <taxon>Fungi</taxon>
        <taxon>Dikarya</taxon>
        <taxon>Ascomycota</taxon>
        <taxon>Pezizomycotina</taxon>
        <taxon>Eurotiomycetes</taxon>
        <taxon>Eurotiomycetidae</taxon>
        <taxon>Eurotiales</taxon>
        <taxon>Aspergillaceae</taxon>
        <taxon>Penicillium</taxon>
    </lineage>
</organism>
<gene>
    <name evidence="3" type="ORF">PENVUL_c055G01756</name>
</gene>
<evidence type="ECO:0000313" key="3">
    <source>
        <dbReference type="EMBL" id="OQE00261.1"/>
    </source>
</evidence>
<dbReference type="InterPro" id="IPR037455">
    <property type="entry name" value="LucA/IucC-like"/>
</dbReference>
<dbReference type="Gene3D" id="1.10.510.40">
    <property type="match status" value="1"/>
</dbReference>
<dbReference type="EMBL" id="MDYP01000055">
    <property type="protein sequence ID" value="OQE00261.1"/>
    <property type="molecule type" value="Genomic_DNA"/>
</dbReference>
<dbReference type="Pfam" id="PF04183">
    <property type="entry name" value="IucA_IucC"/>
    <property type="match status" value="1"/>
</dbReference>
<proteinExistence type="predicted"/>
<dbReference type="Pfam" id="PF06276">
    <property type="entry name" value="FhuF"/>
    <property type="match status" value="1"/>
</dbReference>
<dbReference type="InterPro" id="IPR007310">
    <property type="entry name" value="Aerobactin_biosyn_IucA/IucC_N"/>
</dbReference>